<evidence type="ECO:0000313" key="6">
    <source>
        <dbReference type="EMBL" id="ODM99743.1"/>
    </source>
</evidence>
<comment type="caution">
    <text evidence="6">The sequence shown here is derived from an EMBL/GenBank/DDBJ whole genome shotgun (WGS) entry which is preliminary data.</text>
</comment>
<dbReference type="CDD" id="cd18315">
    <property type="entry name" value="BTB_POZ_BAB-like"/>
    <property type="match status" value="1"/>
</dbReference>
<dbReference type="PANTHER" id="PTHR23110">
    <property type="entry name" value="BTB DOMAIN TRANSCRIPTION FACTOR"/>
    <property type="match status" value="1"/>
</dbReference>
<dbReference type="InterPro" id="IPR051095">
    <property type="entry name" value="Dros_DevTransReg"/>
</dbReference>
<dbReference type="SUPFAM" id="SSF57667">
    <property type="entry name" value="beta-beta-alpha zinc fingers"/>
    <property type="match status" value="1"/>
</dbReference>
<gene>
    <name evidence="6" type="ORF">Ocin01_06935</name>
</gene>
<dbReference type="GO" id="GO:0008270">
    <property type="term" value="F:zinc ion binding"/>
    <property type="evidence" value="ECO:0007669"/>
    <property type="project" value="UniProtKB-KW"/>
</dbReference>
<keyword evidence="2" id="KW-0862">Zinc</keyword>
<dbReference type="SUPFAM" id="SSF54695">
    <property type="entry name" value="POZ domain"/>
    <property type="match status" value="1"/>
</dbReference>
<name>A0A1D2N389_ORCCI</name>
<dbReference type="Gene3D" id="3.30.710.10">
    <property type="entry name" value="Potassium Channel Kv1.1, Chain A"/>
    <property type="match status" value="1"/>
</dbReference>
<dbReference type="Proteomes" id="UP000094527">
    <property type="component" value="Unassembled WGS sequence"/>
</dbReference>
<dbReference type="PROSITE" id="PS00028">
    <property type="entry name" value="ZINC_FINGER_C2H2_1"/>
    <property type="match status" value="2"/>
</dbReference>
<dbReference type="SMART" id="SM00225">
    <property type="entry name" value="BTB"/>
    <property type="match status" value="1"/>
</dbReference>
<dbReference type="InterPro" id="IPR013087">
    <property type="entry name" value="Znf_C2H2_type"/>
</dbReference>
<dbReference type="SMART" id="SM00355">
    <property type="entry name" value="ZnF_C2H2"/>
    <property type="match status" value="2"/>
</dbReference>
<sequence length="632" mass="68899">MSGTGGEMYSLKWNHYHTYLTSGLAQLIDDSEDSMTDVNLACEGQFIQAHKLILSLCSPFFKQLFRVNRMEKSNYINVVLTGVKFKDLKNILHFIYHGEVNVGNAELNHFLQAAEVLQIEGLAGGVENNQQETVLTTETKKPTASVLAPQGPPPPAPSTTTSSLITHNNGAPPNKRSRLSVSTSSSNMLNTPLSTSRLGSQISQTSHRSVTSMSVSAGGMSSNVIIESGNQTSTIASDPLENDEGGSIDECGEEMISLDAMKSEPIAVYTITENNAESDEIHTGTRNPTTRNHGGESDGMLYDFESHVIQTSSNVGAPGPSSSSAIMRPRVTGVQKADKRIVENIGDDSESDDLEILSPLPKQLSVNAGQRAGSLESPSSLLLKEVFSLAAESPYYAGSGHGMIGVGVMDDSLSESRPVCQFCGKAFKNRNTLNNHRSVYHRDETRRTRPSFNLGESNSEEYKVPDTYPPLDNFQMRCKTCGENVPSDSFQTHGCYSSQVVGNQAIGIVQPVQCTICLKTFKNRNSLKVHKSTYHRPKDTAPSGMRLSHLAEIITTSSPPMLVTTESSVKTYPSAASSSHQTQSMIRNECNDNKSFQLPMYAQPHTLLAILHQQQQEQSYSEFDNEEKKPSA</sequence>
<feature type="domain" description="BTB" evidence="4">
    <location>
        <begin position="36"/>
        <end position="104"/>
    </location>
</feature>
<evidence type="ECO:0000259" key="5">
    <source>
        <dbReference type="PROSITE" id="PS50157"/>
    </source>
</evidence>
<dbReference type="InterPro" id="IPR000210">
    <property type="entry name" value="BTB/POZ_dom"/>
</dbReference>
<protein>
    <submittedName>
        <fullName evidence="6">Broad-complex core protein isoforms 1/2/3/4/5</fullName>
    </submittedName>
</protein>
<dbReference type="Pfam" id="PF00096">
    <property type="entry name" value="zf-C2H2"/>
    <property type="match status" value="2"/>
</dbReference>
<keyword evidence="1" id="KW-0539">Nucleus</keyword>
<evidence type="ECO:0000259" key="4">
    <source>
        <dbReference type="PROSITE" id="PS50097"/>
    </source>
</evidence>
<keyword evidence="2" id="KW-0479">Metal-binding</keyword>
<evidence type="ECO:0000256" key="3">
    <source>
        <dbReference type="SAM" id="MobiDB-lite"/>
    </source>
</evidence>
<feature type="compositionally biased region" description="Polar residues" evidence="3">
    <location>
        <begin position="192"/>
        <end position="205"/>
    </location>
</feature>
<dbReference type="PANTHER" id="PTHR23110:SF99">
    <property type="entry name" value="BROAD-COMPLEX CORE PROTEIN ISOFORM 6"/>
    <property type="match status" value="1"/>
</dbReference>
<feature type="domain" description="C2H2-type" evidence="5">
    <location>
        <begin position="512"/>
        <end position="540"/>
    </location>
</feature>
<dbReference type="GO" id="GO:0005634">
    <property type="term" value="C:nucleus"/>
    <property type="evidence" value="ECO:0007669"/>
    <property type="project" value="TreeGrafter"/>
</dbReference>
<dbReference type="PROSITE" id="PS50157">
    <property type="entry name" value="ZINC_FINGER_C2H2_2"/>
    <property type="match status" value="2"/>
</dbReference>
<dbReference type="GO" id="GO:0006357">
    <property type="term" value="P:regulation of transcription by RNA polymerase II"/>
    <property type="evidence" value="ECO:0007669"/>
    <property type="project" value="TreeGrafter"/>
</dbReference>
<accession>A0A1D2N389</accession>
<dbReference type="EMBL" id="LJIJ01000257">
    <property type="protein sequence ID" value="ODM99743.1"/>
    <property type="molecule type" value="Genomic_DNA"/>
</dbReference>
<dbReference type="GO" id="GO:0003006">
    <property type="term" value="P:developmental process involved in reproduction"/>
    <property type="evidence" value="ECO:0007669"/>
    <property type="project" value="UniProtKB-ARBA"/>
</dbReference>
<dbReference type="OrthoDB" id="45365at2759"/>
<feature type="region of interest" description="Disordered" evidence="3">
    <location>
        <begin position="136"/>
        <end position="205"/>
    </location>
</feature>
<evidence type="ECO:0000313" key="7">
    <source>
        <dbReference type="Proteomes" id="UP000094527"/>
    </source>
</evidence>
<reference evidence="6 7" key="1">
    <citation type="journal article" date="2016" name="Genome Biol. Evol.">
        <title>Gene Family Evolution Reflects Adaptation to Soil Environmental Stressors in the Genome of the Collembolan Orchesella cincta.</title>
        <authorList>
            <person name="Faddeeva-Vakhrusheva A."/>
            <person name="Derks M.F."/>
            <person name="Anvar S.Y."/>
            <person name="Agamennone V."/>
            <person name="Suring W."/>
            <person name="Smit S."/>
            <person name="van Straalen N.M."/>
            <person name="Roelofs D."/>
        </authorList>
    </citation>
    <scope>NUCLEOTIDE SEQUENCE [LARGE SCALE GENOMIC DNA]</scope>
    <source>
        <tissue evidence="6">Mixed pool</tissue>
    </source>
</reference>
<dbReference type="GO" id="GO:0048513">
    <property type="term" value="P:animal organ development"/>
    <property type="evidence" value="ECO:0007669"/>
    <property type="project" value="UniProtKB-ARBA"/>
</dbReference>
<dbReference type="InterPro" id="IPR036236">
    <property type="entry name" value="Znf_C2H2_sf"/>
</dbReference>
<keyword evidence="2" id="KW-0863">Zinc-finger</keyword>
<evidence type="ECO:0000256" key="2">
    <source>
        <dbReference type="PROSITE-ProRule" id="PRU00042"/>
    </source>
</evidence>
<feature type="compositionally biased region" description="Low complexity" evidence="3">
    <location>
        <begin position="179"/>
        <end position="191"/>
    </location>
</feature>
<dbReference type="AlphaFoldDB" id="A0A1D2N389"/>
<dbReference type="GO" id="GO:0048666">
    <property type="term" value="P:neuron development"/>
    <property type="evidence" value="ECO:0007669"/>
    <property type="project" value="UniProtKB-ARBA"/>
</dbReference>
<dbReference type="Gene3D" id="3.30.160.60">
    <property type="entry name" value="Classic Zinc Finger"/>
    <property type="match status" value="1"/>
</dbReference>
<proteinExistence type="predicted"/>
<evidence type="ECO:0000256" key="1">
    <source>
        <dbReference type="ARBA" id="ARBA00023242"/>
    </source>
</evidence>
<feature type="region of interest" description="Disordered" evidence="3">
    <location>
        <begin position="442"/>
        <end position="461"/>
    </location>
</feature>
<dbReference type="Pfam" id="PF00651">
    <property type="entry name" value="BTB"/>
    <property type="match status" value="1"/>
</dbReference>
<organism evidence="6 7">
    <name type="scientific">Orchesella cincta</name>
    <name type="common">Springtail</name>
    <name type="synonym">Podura cincta</name>
    <dbReference type="NCBI Taxonomy" id="48709"/>
    <lineage>
        <taxon>Eukaryota</taxon>
        <taxon>Metazoa</taxon>
        <taxon>Ecdysozoa</taxon>
        <taxon>Arthropoda</taxon>
        <taxon>Hexapoda</taxon>
        <taxon>Collembola</taxon>
        <taxon>Entomobryomorpha</taxon>
        <taxon>Entomobryoidea</taxon>
        <taxon>Orchesellidae</taxon>
        <taxon>Orchesellinae</taxon>
        <taxon>Orchesella</taxon>
    </lineage>
</organism>
<keyword evidence="7" id="KW-1185">Reference proteome</keyword>
<dbReference type="InterPro" id="IPR011333">
    <property type="entry name" value="SKP1/BTB/POZ_sf"/>
</dbReference>
<dbReference type="PROSITE" id="PS50097">
    <property type="entry name" value="BTB"/>
    <property type="match status" value="1"/>
</dbReference>
<feature type="domain" description="C2H2-type" evidence="5">
    <location>
        <begin position="418"/>
        <end position="446"/>
    </location>
</feature>